<dbReference type="Gene3D" id="1.20.1050.10">
    <property type="match status" value="1"/>
</dbReference>
<sequence>MYTVIGTPRSRANRVIWILEELGEPYDLVPALPQSEEIRALNPAGKVPALLVDGAVLTDSVAIVQFLADRHGRFTFPAGTIERARQDSFTQFCVDEIEGALWTAAKNSLFHPEEIRVPAIKDVCRMEFDTALKTLEARLGEGPYVMGAEFTVPDLLFGQCAGWAAAAKFDLPKEGALHAYFKRLRERPAYRALMQKVAEAA</sequence>
<dbReference type="SFLD" id="SFLDG00358">
    <property type="entry name" value="Main_(cytGST)"/>
    <property type="match status" value="1"/>
</dbReference>
<gene>
    <name evidence="3" type="ordered locus">SL003B_0101</name>
</gene>
<dbReference type="Proteomes" id="UP000008130">
    <property type="component" value="Chromosome"/>
</dbReference>
<dbReference type="EMBL" id="CP002568">
    <property type="protein sequence ID" value="ADZ68540.1"/>
    <property type="molecule type" value="Genomic_DNA"/>
</dbReference>
<dbReference type="SUPFAM" id="SSF47616">
    <property type="entry name" value="GST C-terminal domain-like"/>
    <property type="match status" value="1"/>
</dbReference>
<protein>
    <submittedName>
        <fullName evidence="3">Glutathione S-transferase family protein</fullName>
    </submittedName>
</protein>
<feature type="domain" description="GST C-terminal" evidence="2">
    <location>
        <begin position="79"/>
        <end position="201"/>
    </location>
</feature>
<dbReference type="Gene3D" id="3.40.30.10">
    <property type="entry name" value="Glutaredoxin"/>
    <property type="match status" value="1"/>
</dbReference>
<dbReference type="AlphaFoldDB" id="F2IZB7"/>
<dbReference type="SFLD" id="SFLDG01150">
    <property type="entry name" value="Main.1:_Beta-like"/>
    <property type="match status" value="1"/>
</dbReference>
<organism evidence="3 4">
    <name type="scientific">Polymorphum gilvum (strain LMG 25793 / CGMCC 1.9160 / SL003B-26A1)</name>
    <dbReference type="NCBI Taxonomy" id="991905"/>
    <lineage>
        <taxon>Bacteria</taxon>
        <taxon>Pseudomonadati</taxon>
        <taxon>Pseudomonadota</taxon>
        <taxon>Alphaproteobacteria</taxon>
        <taxon>Rhodobacterales</taxon>
        <taxon>Paracoccaceae</taxon>
        <taxon>Polymorphum</taxon>
    </lineage>
</organism>
<keyword evidence="4" id="KW-1185">Reference proteome</keyword>
<dbReference type="GO" id="GO:0016740">
    <property type="term" value="F:transferase activity"/>
    <property type="evidence" value="ECO:0007669"/>
    <property type="project" value="UniProtKB-KW"/>
</dbReference>
<dbReference type="eggNOG" id="COG0625">
    <property type="taxonomic scope" value="Bacteria"/>
</dbReference>
<proteinExistence type="predicted"/>
<dbReference type="Pfam" id="PF13410">
    <property type="entry name" value="GST_C_2"/>
    <property type="match status" value="1"/>
</dbReference>
<dbReference type="PROSITE" id="PS50404">
    <property type="entry name" value="GST_NTER"/>
    <property type="match status" value="1"/>
</dbReference>
<dbReference type="HOGENOM" id="CLU_011226_6_4_5"/>
<dbReference type="SFLD" id="SFLDS00019">
    <property type="entry name" value="Glutathione_Transferase_(cytos"/>
    <property type="match status" value="1"/>
</dbReference>
<feature type="domain" description="GST N-terminal" evidence="1">
    <location>
        <begin position="1"/>
        <end position="75"/>
    </location>
</feature>
<dbReference type="RefSeq" id="WP_013650864.1">
    <property type="nucleotide sequence ID" value="NC_015259.1"/>
</dbReference>
<evidence type="ECO:0000313" key="4">
    <source>
        <dbReference type="Proteomes" id="UP000008130"/>
    </source>
</evidence>
<dbReference type="CDD" id="cd03046">
    <property type="entry name" value="GST_N_GTT1_like"/>
    <property type="match status" value="1"/>
</dbReference>
<dbReference type="InterPro" id="IPR036282">
    <property type="entry name" value="Glutathione-S-Trfase_C_sf"/>
</dbReference>
<dbReference type="InterPro" id="IPR004045">
    <property type="entry name" value="Glutathione_S-Trfase_N"/>
</dbReference>
<dbReference type="OrthoDB" id="9810080at2"/>
<name>F2IZB7_POLGS</name>
<evidence type="ECO:0000313" key="3">
    <source>
        <dbReference type="EMBL" id="ADZ68540.1"/>
    </source>
</evidence>
<keyword evidence="3" id="KW-0808">Transferase</keyword>
<dbReference type="InterPro" id="IPR010987">
    <property type="entry name" value="Glutathione-S-Trfase_C-like"/>
</dbReference>
<dbReference type="InterPro" id="IPR040079">
    <property type="entry name" value="Glutathione_S-Trfase"/>
</dbReference>
<dbReference type="PROSITE" id="PS50405">
    <property type="entry name" value="GST_CTER"/>
    <property type="match status" value="1"/>
</dbReference>
<dbReference type="InterPro" id="IPR036249">
    <property type="entry name" value="Thioredoxin-like_sf"/>
</dbReference>
<dbReference type="KEGG" id="pgv:SL003B_0101"/>
<accession>F2IZB7</accession>
<reference evidence="3 4" key="1">
    <citation type="journal article" date="2011" name="J. Bacteriol.">
        <title>Complete genome sequence of Polymorphum gilvum SL003B-26A1T, a crude oil-degrading bacterium from oil-polluted saline soil.</title>
        <authorList>
            <person name="Li S.G."/>
            <person name="Tang Y.Q."/>
            <person name="Nie Y."/>
            <person name="Cai M."/>
            <person name="Wu X.L."/>
        </authorList>
    </citation>
    <scope>NUCLEOTIDE SEQUENCE [LARGE SCALE GENOMIC DNA]</scope>
    <source>
        <strain evidence="4">LMG 25793 / CGMCC 1.9160 / SL003B-26A1</strain>
    </source>
</reference>
<dbReference type="SUPFAM" id="SSF52833">
    <property type="entry name" value="Thioredoxin-like"/>
    <property type="match status" value="1"/>
</dbReference>
<dbReference type="Pfam" id="PF13417">
    <property type="entry name" value="GST_N_3"/>
    <property type="match status" value="1"/>
</dbReference>
<evidence type="ECO:0000259" key="1">
    <source>
        <dbReference type="PROSITE" id="PS50404"/>
    </source>
</evidence>
<dbReference type="STRING" id="991905.SL003B_0101"/>
<dbReference type="PANTHER" id="PTHR44051">
    <property type="entry name" value="GLUTATHIONE S-TRANSFERASE-RELATED"/>
    <property type="match status" value="1"/>
</dbReference>
<evidence type="ECO:0000259" key="2">
    <source>
        <dbReference type="PROSITE" id="PS50405"/>
    </source>
</evidence>
<dbReference type="PANTHER" id="PTHR44051:SF21">
    <property type="entry name" value="GLUTATHIONE S-TRANSFERASE FAMILY PROTEIN"/>
    <property type="match status" value="1"/>
</dbReference>
<dbReference type="PATRIC" id="fig|991905.3.peg.105"/>